<dbReference type="EMBL" id="LLYB01000081">
    <property type="protein sequence ID" value="KRR21366.1"/>
    <property type="molecule type" value="Genomic_DNA"/>
</dbReference>
<sequence>MAVSDPCLDQNAGRRRIFWTTRASACGSYVMCGVECEIRGLEYQEVEEPEGGRTIRNDEWLRGLILNILNTRARTDLRCPTPAAVYGHWSESFRKDGLYIGSRVWNVAAKPYVRVADAVKAIKAAVVADMAKLTVMNLADSVEVEADYRGRNRVDVVITAVTRKASHVLNLSGTYSSDSWVWQ</sequence>
<dbReference type="AlphaFoldDB" id="A0A0R3MVS4"/>
<dbReference type="Proteomes" id="UP000051660">
    <property type="component" value="Unassembled WGS sequence"/>
</dbReference>
<comment type="caution">
    <text evidence="1">The sequence shown here is derived from an EMBL/GenBank/DDBJ whole genome shotgun (WGS) entry which is preliminary data.</text>
</comment>
<organism evidence="1 2">
    <name type="scientific">Bradyrhizobium lablabi</name>
    <dbReference type="NCBI Taxonomy" id="722472"/>
    <lineage>
        <taxon>Bacteria</taxon>
        <taxon>Pseudomonadati</taxon>
        <taxon>Pseudomonadota</taxon>
        <taxon>Alphaproteobacteria</taxon>
        <taxon>Hyphomicrobiales</taxon>
        <taxon>Nitrobacteraceae</taxon>
        <taxon>Bradyrhizobium</taxon>
    </lineage>
</organism>
<accession>A0A0R3MVS4</accession>
<evidence type="ECO:0000313" key="2">
    <source>
        <dbReference type="Proteomes" id="UP000051660"/>
    </source>
</evidence>
<reference evidence="1 2" key="1">
    <citation type="submission" date="2014-03" db="EMBL/GenBank/DDBJ databases">
        <title>Bradyrhizobium valentinum sp. nov., isolated from effective nodules of Lupinus mariae-josephae, a lupine endemic of basic-lime soils in Eastern Spain.</title>
        <authorList>
            <person name="Duran D."/>
            <person name="Rey L."/>
            <person name="Navarro A."/>
            <person name="Busquets A."/>
            <person name="Imperial J."/>
            <person name="Ruiz-Argueso T."/>
        </authorList>
    </citation>
    <scope>NUCLEOTIDE SEQUENCE [LARGE SCALE GENOMIC DNA]</scope>
    <source>
        <strain evidence="1 2">CCBAU 23086</strain>
    </source>
</reference>
<evidence type="ECO:0000313" key="1">
    <source>
        <dbReference type="EMBL" id="KRR21366.1"/>
    </source>
</evidence>
<name>A0A0R3MVS4_9BRAD</name>
<gene>
    <name evidence="1" type="ORF">CQ14_06870</name>
</gene>
<protein>
    <submittedName>
        <fullName evidence="1">Uncharacterized protein</fullName>
    </submittedName>
</protein>
<dbReference type="RefSeq" id="WP_057859824.1">
    <property type="nucleotide sequence ID" value="NZ_LLYB01000081.1"/>
</dbReference>
<proteinExistence type="predicted"/>